<gene>
    <name evidence="1" type="primary">tnpB</name>
    <name evidence="1" type="ORF">J5Y10_27520</name>
</gene>
<evidence type="ECO:0000313" key="1">
    <source>
        <dbReference type="EMBL" id="MBP0496556.1"/>
    </source>
</evidence>
<keyword evidence="2" id="KW-1185">Reference proteome</keyword>
<dbReference type="PANTHER" id="PTHR36455">
    <property type="match status" value="1"/>
</dbReference>
<dbReference type="PANTHER" id="PTHR36455:SF1">
    <property type="entry name" value="BLR8292 PROTEIN"/>
    <property type="match status" value="1"/>
</dbReference>
<protein>
    <submittedName>
        <fullName evidence="1">IS66 family insertion sequence element accessory protein TnpB</fullName>
    </submittedName>
</protein>
<evidence type="ECO:0000313" key="2">
    <source>
        <dbReference type="Proteomes" id="UP000677537"/>
    </source>
</evidence>
<dbReference type="RefSeq" id="WP_209377356.1">
    <property type="nucleotide sequence ID" value="NZ_JAGIZA010000051.1"/>
</dbReference>
<reference evidence="1" key="1">
    <citation type="submission" date="2021-03" db="EMBL/GenBank/DDBJ databases">
        <authorList>
            <person name="So Y."/>
        </authorList>
    </citation>
    <scope>NUCLEOTIDE SEQUENCE</scope>
    <source>
        <strain evidence="1">SG15</strain>
    </source>
</reference>
<dbReference type="EMBL" id="JAGIZA010000051">
    <property type="protein sequence ID" value="MBP0496556.1"/>
    <property type="molecule type" value="Genomic_DNA"/>
</dbReference>
<dbReference type="Pfam" id="PF05717">
    <property type="entry name" value="TnpB_IS66"/>
    <property type="match status" value="1"/>
</dbReference>
<name>A0A940S7E9_9PROT</name>
<dbReference type="InterPro" id="IPR008878">
    <property type="entry name" value="Transposase_IS66_Orf2"/>
</dbReference>
<proteinExistence type="predicted"/>
<dbReference type="AlphaFoldDB" id="A0A940S7E9"/>
<dbReference type="NCBIfam" id="NF033819">
    <property type="entry name" value="IS66_TnpB"/>
    <property type="match status" value="1"/>
</dbReference>
<accession>A0A940S7E9</accession>
<comment type="caution">
    <text evidence="1">The sequence shown here is derived from an EMBL/GenBank/DDBJ whole genome shotgun (WGS) entry which is preliminary data.</text>
</comment>
<dbReference type="Proteomes" id="UP000677537">
    <property type="component" value="Unassembled WGS sequence"/>
</dbReference>
<sequence length="115" mass="12768">MIALAAGVRVWLAAGVTDMRKGFDGLAGLVQQRLGQDPFSGHLFVFRGRRGDLIKILAWDTQGLVLYAKRLERGRFTWPQASDGAVALTPAQLSMLLEGIDWRMPARSWRPEMTG</sequence>
<organism evidence="1 2">
    <name type="scientific">Roseomonas indoligenes</name>
    <dbReference type="NCBI Taxonomy" id="2820811"/>
    <lineage>
        <taxon>Bacteria</taxon>
        <taxon>Pseudomonadati</taxon>
        <taxon>Pseudomonadota</taxon>
        <taxon>Alphaproteobacteria</taxon>
        <taxon>Acetobacterales</taxon>
        <taxon>Roseomonadaceae</taxon>
        <taxon>Roseomonas</taxon>
    </lineage>
</organism>